<comment type="caution">
    <text evidence="2">The sequence shown here is derived from an EMBL/GenBank/DDBJ whole genome shotgun (WGS) entry which is preliminary data.</text>
</comment>
<organism evidence="2 3">
    <name type="scientific">Actinomadura algeriensis</name>
    <dbReference type="NCBI Taxonomy" id="1679523"/>
    <lineage>
        <taxon>Bacteria</taxon>
        <taxon>Bacillati</taxon>
        <taxon>Actinomycetota</taxon>
        <taxon>Actinomycetes</taxon>
        <taxon>Streptosporangiales</taxon>
        <taxon>Thermomonosporaceae</taxon>
        <taxon>Actinomadura</taxon>
    </lineage>
</organism>
<accession>A0ABR9JSG4</accession>
<name>A0ABR9JSG4_9ACTN</name>
<dbReference type="EMBL" id="JADBDZ010000001">
    <property type="protein sequence ID" value="MBE1533296.1"/>
    <property type="molecule type" value="Genomic_DNA"/>
</dbReference>
<proteinExistence type="predicted"/>
<feature type="domain" description="DUF397" evidence="1">
    <location>
        <begin position="6"/>
        <end position="58"/>
    </location>
</feature>
<evidence type="ECO:0000313" key="2">
    <source>
        <dbReference type="EMBL" id="MBE1533296.1"/>
    </source>
</evidence>
<gene>
    <name evidence="2" type="ORF">H4W34_003129</name>
</gene>
<protein>
    <recommendedName>
        <fullName evidence="1">DUF397 domain-containing protein</fullName>
    </recommendedName>
</protein>
<dbReference type="Pfam" id="PF04149">
    <property type="entry name" value="DUF397"/>
    <property type="match status" value="1"/>
</dbReference>
<dbReference type="RefSeq" id="WP_404800173.1">
    <property type="nucleotide sequence ID" value="NZ_JADBDZ010000001.1"/>
</dbReference>
<evidence type="ECO:0000313" key="3">
    <source>
        <dbReference type="Proteomes" id="UP000627838"/>
    </source>
</evidence>
<sequence length="64" mass="6920">MSTPMWRKSSYSGTGDQSVCVEIAPFPSGIGVRDSKNPGLGHLTLPADVFADLIDRAKRDELDL</sequence>
<reference evidence="2 3" key="1">
    <citation type="submission" date="2020-10" db="EMBL/GenBank/DDBJ databases">
        <title>Sequencing the genomes of 1000 actinobacteria strains.</title>
        <authorList>
            <person name="Klenk H.-P."/>
        </authorList>
    </citation>
    <scope>NUCLEOTIDE SEQUENCE [LARGE SCALE GENOMIC DNA]</scope>
    <source>
        <strain evidence="2 3">DSM 46744</strain>
    </source>
</reference>
<dbReference type="Proteomes" id="UP000627838">
    <property type="component" value="Unassembled WGS sequence"/>
</dbReference>
<keyword evidence="3" id="KW-1185">Reference proteome</keyword>
<evidence type="ECO:0000259" key="1">
    <source>
        <dbReference type="Pfam" id="PF04149"/>
    </source>
</evidence>
<dbReference type="InterPro" id="IPR007278">
    <property type="entry name" value="DUF397"/>
</dbReference>